<dbReference type="EMBL" id="MSFO01000002">
    <property type="protein sequence ID" value="PLB51610.1"/>
    <property type="molecule type" value="Genomic_DNA"/>
</dbReference>
<dbReference type="STRING" id="1392250.A0A2I2GFF4"/>
<dbReference type="InterPro" id="IPR012341">
    <property type="entry name" value="6hp_glycosidase-like_sf"/>
</dbReference>
<dbReference type="Gene3D" id="1.50.10.10">
    <property type="match status" value="1"/>
</dbReference>
<dbReference type="AlphaFoldDB" id="A0A2I2GFF4"/>
<accession>A0A2I2GFF4</accession>
<dbReference type="RefSeq" id="XP_024706912.1">
    <property type="nucleotide sequence ID" value="XM_024853959.1"/>
</dbReference>
<organism evidence="2 3">
    <name type="scientific">Aspergillus steynii IBT 23096</name>
    <dbReference type="NCBI Taxonomy" id="1392250"/>
    <lineage>
        <taxon>Eukaryota</taxon>
        <taxon>Fungi</taxon>
        <taxon>Dikarya</taxon>
        <taxon>Ascomycota</taxon>
        <taxon>Pezizomycotina</taxon>
        <taxon>Eurotiomycetes</taxon>
        <taxon>Eurotiomycetidae</taxon>
        <taxon>Eurotiales</taxon>
        <taxon>Aspergillaceae</taxon>
        <taxon>Aspergillus</taxon>
        <taxon>Aspergillus subgen. Circumdati</taxon>
    </lineage>
</organism>
<dbReference type="PANTHER" id="PTHR34987">
    <property type="entry name" value="C, PUTATIVE (AFU_ORTHOLOGUE AFUA_3G02880)-RELATED"/>
    <property type="match status" value="1"/>
</dbReference>
<dbReference type="SUPFAM" id="SSF48208">
    <property type="entry name" value="Six-hairpin glycosidases"/>
    <property type="match status" value="1"/>
</dbReference>
<dbReference type="GeneID" id="36561660"/>
<sequence length="612" mass="67173">MRRLIYLIAVFSTTVLGDACWRDSHCTGPEQAAFPGPWDENNFAPTSRIVRPRDVFPLADPQNVLKYDAKNVALDKATPALLVDFGLEVGGLVTFNYTLSGSALTCGLAFTEAKDFIGTESDSPRGDGTIDGAVYAQLDERGNGSYSMPPAKLRGGFRYLTLFVNSTSNSSLAITDLALELSVQPTWSDLRAYQGYFHSDDALLNKIWYAGAWTLQTNTIPGDCGLRTPDGDGWDNVEVLTDAETVLVDGAKRDRFIWNGDMGHGGSECVSYHLWNLIGTYNYPLYSGDVDFVTEIWPKYVKGMNHSLSLLTESGIVNVTGEDDWGRFEYSTERCSASMLLYRALETGATIASWIPDLSIDTNYTQQYLAQAKTLRKSILREFWDESTGAFTDSPGSNLHPQDANAMALAYNVVTDTQADLVSEYLTSQWTLIGPAFPELPNNISPFISSIELEGHFRAGRPDRALELIRSLWGWYIQHENGTQSTVPEGYHVNGSWSYREERSYTKGQPYVSHAHGWGAGPTSTLTEYMVGLRVTKPAGSEWVLSPGVSDRGSFEAGFSTSLGRFSARIVVEDEEVTVGWDSPEGTVGIVQVPGRDSVIVRGGKGDLVASL</sequence>
<comment type="caution">
    <text evidence="2">The sequence shown here is derived from an EMBL/GenBank/DDBJ whole genome shotgun (WGS) entry which is preliminary data.</text>
</comment>
<dbReference type="PANTHER" id="PTHR34987:SF5">
    <property type="entry name" value="ALPHA-RHAMNOSIDASE"/>
    <property type="match status" value="1"/>
</dbReference>
<dbReference type="Proteomes" id="UP000234275">
    <property type="component" value="Unassembled WGS sequence"/>
</dbReference>
<feature type="signal peptide" evidence="1">
    <location>
        <begin position="1"/>
        <end position="19"/>
    </location>
</feature>
<protein>
    <submittedName>
        <fullName evidence="2">Alpha-L-rhamnosidase B</fullName>
    </submittedName>
</protein>
<gene>
    <name evidence="2" type="ORF">P170DRAFT_487724</name>
</gene>
<feature type="chain" id="PRO_5014114236" evidence="1">
    <location>
        <begin position="20"/>
        <end position="612"/>
    </location>
</feature>
<evidence type="ECO:0000313" key="2">
    <source>
        <dbReference type="EMBL" id="PLB51610.1"/>
    </source>
</evidence>
<dbReference type="GO" id="GO:0003824">
    <property type="term" value="F:catalytic activity"/>
    <property type="evidence" value="ECO:0007669"/>
    <property type="project" value="UniProtKB-ARBA"/>
</dbReference>
<dbReference type="OrthoDB" id="10036721at2759"/>
<keyword evidence="3" id="KW-1185">Reference proteome</keyword>
<dbReference type="VEuPathDB" id="FungiDB:P170DRAFT_487724"/>
<reference evidence="2 3" key="1">
    <citation type="submission" date="2016-12" db="EMBL/GenBank/DDBJ databases">
        <title>The genomes of Aspergillus section Nigri reveals drivers in fungal speciation.</title>
        <authorList>
            <consortium name="DOE Joint Genome Institute"/>
            <person name="Vesth T.C."/>
            <person name="Nybo J."/>
            <person name="Theobald S."/>
            <person name="Brandl J."/>
            <person name="Frisvad J.C."/>
            <person name="Nielsen K.F."/>
            <person name="Lyhne E.K."/>
            <person name="Kogle M.E."/>
            <person name="Kuo A."/>
            <person name="Riley R."/>
            <person name="Clum A."/>
            <person name="Nolan M."/>
            <person name="Lipzen A."/>
            <person name="Salamov A."/>
            <person name="Henrissat B."/>
            <person name="Wiebenga A."/>
            <person name="De Vries R.P."/>
            <person name="Grigoriev I.V."/>
            <person name="Mortensen U.H."/>
            <person name="Andersen M.R."/>
            <person name="Baker S.E."/>
        </authorList>
    </citation>
    <scope>NUCLEOTIDE SEQUENCE [LARGE SCALE GENOMIC DNA]</scope>
    <source>
        <strain evidence="2 3">IBT 23096</strain>
    </source>
</reference>
<dbReference type="InterPro" id="IPR008928">
    <property type="entry name" value="6-hairpin_glycosidase_sf"/>
</dbReference>
<dbReference type="GO" id="GO:0005975">
    <property type="term" value="P:carbohydrate metabolic process"/>
    <property type="evidence" value="ECO:0007669"/>
    <property type="project" value="InterPro"/>
</dbReference>
<evidence type="ECO:0000256" key="1">
    <source>
        <dbReference type="SAM" id="SignalP"/>
    </source>
</evidence>
<evidence type="ECO:0000313" key="3">
    <source>
        <dbReference type="Proteomes" id="UP000234275"/>
    </source>
</evidence>
<keyword evidence="1" id="KW-0732">Signal</keyword>
<name>A0A2I2GFF4_9EURO</name>
<proteinExistence type="predicted"/>